<evidence type="ECO:0000313" key="8">
    <source>
        <dbReference type="Proteomes" id="UP000886885"/>
    </source>
</evidence>
<dbReference type="EMBL" id="JAAWWB010000016">
    <property type="protein sequence ID" value="KAG6763832.1"/>
    <property type="molecule type" value="Genomic_DNA"/>
</dbReference>
<feature type="compositionally biased region" description="Basic and acidic residues" evidence="6">
    <location>
        <begin position="310"/>
        <end position="331"/>
    </location>
</feature>
<dbReference type="PROSITE" id="PS00018">
    <property type="entry name" value="EF_HAND_1"/>
    <property type="match status" value="1"/>
</dbReference>
<evidence type="ECO:0000256" key="3">
    <source>
        <dbReference type="ARBA" id="ARBA00022517"/>
    </source>
</evidence>
<evidence type="ECO:0000256" key="6">
    <source>
        <dbReference type="SAM" id="MobiDB-lite"/>
    </source>
</evidence>
<feature type="region of interest" description="Disordered" evidence="6">
    <location>
        <begin position="273"/>
        <end position="336"/>
    </location>
</feature>
<dbReference type="GO" id="GO:0008097">
    <property type="term" value="F:5S rRNA binding"/>
    <property type="evidence" value="ECO:0007669"/>
    <property type="project" value="TreeGrafter"/>
</dbReference>
<keyword evidence="3 5" id="KW-0690">Ribosome biogenesis</keyword>
<dbReference type="InterPro" id="IPR018247">
    <property type="entry name" value="EF_Hand_1_Ca_BS"/>
</dbReference>
<keyword evidence="8" id="KW-1185">Reference proteome</keyword>
<sequence length="424" mass="47728">MGKRAKTSRKGKKAWRANISTEDIDNFFEKSTKDALTGGSLAHIETDSLFFVDKSKDLSVKRKIEKHREKVLRCDSVLQKNPFVQAVPSSSLKRCKKNNKNKKDSEAKDATQDGSKDGAVSGSEMADIWEKKGECDAIARKVPNAFYDLTSCVIGFYACLLICHCHIFPVTYDLRRKECAVLLHCVQGRLSMNLMLVDPILLLRNISKPSVIPAVEVEPPGCSFNPSFEAHQDSLAQAVATEMQKVYQNELGPQPVPLTVPGQVIDEEDMYFLDADNGNDGDGDDTDEEILNENEDSAQEQRPTQTKRVTRVELNKRARRKEQEKKETEVKKKQKLSKGIDSLPDIIQEIAKEDEEKHKRNIRRIVAKQERLKARPPRLGRHKFEPAPIQVPLSEEITGSLRKIKEVESGGFIGRDSLVAFTEA</sequence>
<feature type="compositionally biased region" description="Acidic residues" evidence="6">
    <location>
        <begin position="273"/>
        <end position="298"/>
    </location>
</feature>
<accession>A0A8X7ZAA1</accession>
<organism evidence="7 8">
    <name type="scientific">Populus tomentosa</name>
    <name type="common">Chinese white poplar</name>
    <dbReference type="NCBI Taxonomy" id="118781"/>
    <lineage>
        <taxon>Eukaryota</taxon>
        <taxon>Viridiplantae</taxon>
        <taxon>Streptophyta</taxon>
        <taxon>Embryophyta</taxon>
        <taxon>Tracheophyta</taxon>
        <taxon>Spermatophyta</taxon>
        <taxon>Magnoliopsida</taxon>
        <taxon>eudicotyledons</taxon>
        <taxon>Gunneridae</taxon>
        <taxon>Pentapetalae</taxon>
        <taxon>rosids</taxon>
        <taxon>fabids</taxon>
        <taxon>Malpighiales</taxon>
        <taxon>Salicaceae</taxon>
        <taxon>Saliceae</taxon>
        <taxon>Populus</taxon>
    </lineage>
</organism>
<name>A0A8X7ZAA1_POPTO</name>
<gene>
    <name evidence="7" type="ORF">POTOM_031275</name>
</gene>
<dbReference type="GO" id="GO:0000027">
    <property type="term" value="P:ribosomal large subunit assembly"/>
    <property type="evidence" value="ECO:0007669"/>
    <property type="project" value="TreeGrafter"/>
</dbReference>
<dbReference type="InterPro" id="IPR011687">
    <property type="entry name" value="Nop53/GLTSCR2"/>
</dbReference>
<dbReference type="PANTHER" id="PTHR14211:SF7">
    <property type="entry name" value="RIBOSOME BIOGENESIS PROTEIN NOP53"/>
    <property type="match status" value="1"/>
</dbReference>
<dbReference type="GO" id="GO:0005654">
    <property type="term" value="C:nucleoplasm"/>
    <property type="evidence" value="ECO:0007669"/>
    <property type="project" value="UniProtKB-SubCell"/>
</dbReference>
<evidence type="ECO:0000256" key="2">
    <source>
        <dbReference type="ARBA" id="ARBA00018339"/>
    </source>
</evidence>
<evidence type="ECO:0000313" key="7">
    <source>
        <dbReference type="EMBL" id="KAG6763832.1"/>
    </source>
</evidence>
<feature type="compositionally biased region" description="Basic and acidic residues" evidence="6">
    <location>
        <begin position="101"/>
        <end position="116"/>
    </location>
</feature>
<comment type="subcellular location">
    <subcellularLocation>
        <location evidence="5">Nucleus</location>
        <location evidence="5">Nucleolus</location>
    </subcellularLocation>
    <subcellularLocation>
        <location evidence="5">Nucleus</location>
        <location evidence="5">Nucleoplasm</location>
    </subcellularLocation>
</comment>
<dbReference type="GO" id="GO:0005730">
    <property type="term" value="C:nucleolus"/>
    <property type="evidence" value="ECO:0007669"/>
    <property type="project" value="UniProtKB-SubCell"/>
</dbReference>
<evidence type="ECO:0000256" key="1">
    <source>
        <dbReference type="ARBA" id="ARBA00008838"/>
    </source>
</evidence>
<dbReference type="GO" id="GO:0006364">
    <property type="term" value="P:rRNA processing"/>
    <property type="evidence" value="ECO:0007669"/>
    <property type="project" value="TreeGrafter"/>
</dbReference>
<evidence type="ECO:0000256" key="4">
    <source>
        <dbReference type="ARBA" id="ARBA00023242"/>
    </source>
</evidence>
<dbReference type="PANTHER" id="PTHR14211">
    <property type="entry name" value="GLIOMA SUPPRESSOR CANDIDATE REGION GENE 2"/>
    <property type="match status" value="1"/>
</dbReference>
<comment type="function">
    <text evidence="5">May play a role in ribosome biogenesis.</text>
</comment>
<keyword evidence="4 5" id="KW-0539">Nucleus</keyword>
<reference evidence="7" key="1">
    <citation type="journal article" date="2020" name="bioRxiv">
        <title>Hybrid origin of Populus tomentosa Carr. identified through genome sequencing and phylogenomic analysis.</title>
        <authorList>
            <person name="An X."/>
            <person name="Gao K."/>
            <person name="Chen Z."/>
            <person name="Li J."/>
            <person name="Yang X."/>
            <person name="Yang X."/>
            <person name="Zhou J."/>
            <person name="Guo T."/>
            <person name="Zhao T."/>
            <person name="Huang S."/>
            <person name="Miao D."/>
            <person name="Khan W.U."/>
            <person name="Rao P."/>
            <person name="Ye M."/>
            <person name="Lei B."/>
            <person name="Liao W."/>
            <person name="Wang J."/>
            <person name="Ji L."/>
            <person name="Li Y."/>
            <person name="Guo B."/>
            <person name="Mustafa N.S."/>
            <person name="Li S."/>
            <person name="Yun Q."/>
            <person name="Keller S.R."/>
            <person name="Mao J."/>
            <person name="Zhang R."/>
            <person name="Strauss S.H."/>
        </authorList>
    </citation>
    <scope>NUCLEOTIDE SEQUENCE</scope>
    <source>
        <strain evidence="7">GM15</strain>
        <tissue evidence="7">Leaf</tissue>
    </source>
</reference>
<feature type="region of interest" description="Disordered" evidence="6">
    <location>
        <begin position="89"/>
        <end position="122"/>
    </location>
</feature>
<dbReference type="Proteomes" id="UP000886885">
    <property type="component" value="Chromosome 8D"/>
</dbReference>
<dbReference type="AlphaFoldDB" id="A0A8X7ZAA1"/>
<evidence type="ECO:0000256" key="5">
    <source>
        <dbReference type="PIRNR" id="PIRNR017302"/>
    </source>
</evidence>
<dbReference type="Pfam" id="PF07767">
    <property type="entry name" value="Nop53"/>
    <property type="match status" value="1"/>
</dbReference>
<comment type="similarity">
    <text evidence="1 5">Belongs to the NOP53 family.</text>
</comment>
<comment type="caution">
    <text evidence="7">The sequence shown here is derived from an EMBL/GenBank/DDBJ whole genome shotgun (WGS) entry which is preliminary data.</text>
</comment>
<protein>
    <recommendedName>
        <fullName evidence="2 5">Ribosome biogenesis protein NOP53</fullName>
    </recommendedName>
</protein>
<proteinExistence type="inferred from homology"/>
<dbReference type="PIRSF" id="PIRSF017302">
    <property type="entry name" value="Gltscr2"/>
    <property type="match status" value="1"/>
</dbReference>
<dbReference type="OrthoDB" id="5072at2759"/>